<name>A0A6G0W1B9_APHCR</name>
<dbReference type="InterPro" id="IPR036397">
    <property type="entry name" value="RNaseH_sf"/>
</dbReference>
<feature type="non-terminal residue" evidence="1">
    <location>
        <position position="1"/>
    </location>
</feature>
<keyword evidence="2" id="KW-1185">Reference proteome</keyword>
<dbReference type="PANTHER" id="PTHR46060">
    <property type="entry name" value="MARINER MOS1 TRANSPOSASE-LIKE PROTEIN"/>
    <property type="match status" value="1"/>
</dbReference>
<dbReference type="AlphaFoldDB" id="A0A6G0W1B9"/>
<dbReference type="Pfam" id="PF01359">
    <property type="entry name" value="Transposase_1"/>
    <property type="match status" value="1"/>
</dbReference>
<protein>
    <submittedName>
        <fullName evidence="1">Protein GVQW3-like</fullName>
    </submittedName>
</protein>
<dbReference type="PANTHER" id="PTHR46060:SF1">
    <property type="entry name" value="MARINER MOS1 TRANSPOSASE-LIKE PROTEIN"/>
    <property type="match status" value="1"/>
</dbReference>
<dbReference type="Gene3D" id="3.30.420.10">
    <property type="entry name" value="Ribonuclease H-like superfamily/Ribonuclease H"/>
    <property type="match status" value="1"/>
</dbReference>
<dbReference type="InterPro" id="IPR001888">
    <property type="entry name" value="Transposase_1"/>
</dbReference>
<accession>A0A6G0W1B9</accession>
<evidence type="ECO:0000313" key="2">
    <source>
        <dbReference type="Proteomes" id="UP000478052"/>
    </source>
</evidence>
<evidence type="ECO:0000313" key="1">
    <source>
        <dbReference type="EMBL" id="KAF0714594.1"/>
    </source>
</evidence>
<comment type="caution">
    <text evidence="1">The sequence shown here is derived from an EMBL/GenBank/DDBJ whole genome shotgun (WGS) entry which is preliminary data.</text>
</comment>
<reference evidence="1 2" key="1">
    <citation type="submission" date="2019-08" db="EMBL/GenBank/DDBJ databases">
        <title>Whole genome of Aphis craccivora.</title>
        <authorList>
            <person name="Voronova N.V."/>
            <person name="Shulinski R.S."/>
            <person name="Bandarenka Y.V."/>
            <person name="Zhorov D.G."/>
            <person name="Warner D."/>
        </authorList>
    </citation>
    <scope>NUCLEOTIDE SEQUENCE [LARGE SCALE GENOMIC DNA]</scope>
    <source>
        <strain evidence="1">180601</strain>
        <tissue evidence="1">Whole Body</tissue>
    </source>
</reference>
<dbReference type="GO" id="GO:0003676">
    <property type="term" value="F:nucleic acid binding"/>
    <property type="evidence" value="ECO:0007669"/>
    <property type="project" value="InterPro"/>
</dbReference>
<proteinExistence type="predicted"/>
<gene>
    <name evidence="1" type="ORF">FWK35_00037052</name>
</gene>
<dbReference type="OrthoDB" id="8195351at2759"/>
<dbReference type="EMBL" id="VUJU01010365">
    <property type="protein sequence ID" value="KAF0714594.1"/>
    <property type="molecule type" value="Genomic_DNA"/>
</dbReference>
<dbReference type="Proteomes" id="UP000478052">
    <property type="component" value="Unassembled WGS sequence"/>
</dbReference>
<organism evidence="1 2">
    <name type="scientific">Aphis craccivora</name>
    <name type="common">Cowpea aphid</name>
    <dbReference type="NCBI Taxonomy" id="307492"/>
    <lineage>
        <taxon>Eukaryota</taxon>
        <taxon>Metazoa</taxon>
        <taxon>Ecdysozoa</taxon>
        <taxon>Arthropoda</taxon>
        <taxon>Hexapoda</taxon>
        <taxon>Insecta</taxon>
        <taxon>Pterygota</taxon>
        <taxon>Neoptera</taxon>
        <taxon>Paraneoptera</taxon>
        <taxon>Hemiptera</taxon>
        <taxon>Sternorrhyncha</taxon>
        <taxon>Aphidomorpha</taxon>
        <taxon>Aphidoidea</taxon>
        <taxon>Aphididae</taxon>
        <taxon>Aphidini</taxon>
        <taxon>Aphis</taxon>
        <taxon>Aphis</taxon>
    </lineage>
</organism>
<sequence>RKLIAAELFERSVNEKDFLSKIITGDETWVFVYDPETKLQSSEWHTTTSPRPKESRVIKSQLKVMLIVFFNSEGLVHWEFVPNGQMVNSSFYIEVLKRLRDSIRRKRQRKWENGWFLHHDNTPCHSSLAVRQFLTHKNIFTIPQPPYSSDIAPCDFWLFPNLKLGLKGERFATIEDIKVNAIANLRAIPIEGYQRCFQQLQSRWK</sequence>
<dbReference type="InterPro" id="IPR052709">
    <property type="entry name" value="Transposase-MT_Hybrid"/>
</dbReference>